<comment type="caution">
    <text evidence="3">The sequence shown here is derived from an EMBL/GenBank/DDBJ whole genome shotgun (WGS) entry which is preliminary data.</text>
</comment>
<organism evidence="3 4">
    <name type="scientific">Streptomyces bugieae</name>
    <dbReference type="NCBI Taxonomy" id="3098223"/>
    <lineage>
        <taxon>Bacteria</taxon>
        <taxon>Bacillati</taxon>
        <taxon>Actinomycetota</taxon>
        <taxon>Actinomycetes</taxon>
        <taxon>Kitasatosporales</taxon>
        <taxon>Streptomycetaceae</taxon>
        <taxon>Streptomyces</taxon>
    </lineage>
</organism>
<sequence>MFHLHSGQAPVRGRAAIREAVAQVFSLVPDLTFTFVSLRTGEDFWVVQWKLSGTSVSGAAVDVDLADFVLVDNGAVRESIPTWTGWRCRLPWRPPRRLARRTTETWHAKVAREGGPWGAVIRWWARVPQELPVRAPANRRRAGPRSTPPRPRRALTTPAPAQSRPHRPPGPPTRDSEQTESSALPGWRALSIYLVLTRRRRICR</sequence>
<dbReference type="Gene3D" id="3.10.450.50">
    <property type="match status" value="1"/>
</dbReference>
<dbReference type="SUPFAM" id="SSF54427">
    <property type="entry name" value="NTF2-like"/>
    <property type="match status" value="1"/>
</dbReference>
<reference evidence="3 4" key="1">
    <citation type="submission" date="2023-12" db="EMBL/GenBank/DDBJ databases">
        <title>30 novel species of actinomycetes from the DSMZ collection.</title>
        <authorList>
            <person name="Nouioui I."/>
        </authorList>
    </citation>
    <scope>NUCLEOTIDE SEQUENCE [LARGE SCALE GENOMIC DNA]</scope>
    <source>
        <strain evidence="3 4">DSM 41528</strain>
    </source>
</reference>
<keyword evidence="4" id="KW-1185">Reference proteome</keyword>
<protein>
    <submittedName>
        <fullName evidence="3">Nuclear transport factor 2 family protein</fullName>
    </submittedName>
</protein>
<dbReference type="Pfam" id="PF12680">
    <property type="entry name" value="SnoaL_2"/>
    <property type="match status" value="1"/>
</dbReference>
<evidence type="ECO:0000259" key="2">
    <source>
        <dbReference type="Pfam" id="PF12680"/>
    </source>
</evidence>
<gene>
    <name evidence="3" type="ORF">V2J85_15095</name>
</gene>
<evidence type="ECO:0000313" key="3">
    <source>
        <dbReference type="EMBL" id="MEE4420663.1"/>
    </source>
</evidence>
<dbReference type="InterPro" id="IPR032710">
    <property type="entry name" value="NTF2-like_dom_sf"/>
</dbReference>
<feature type="domain" description="SnoaL-like" evidence="2">
    <location>
        <begin position="5"/>
        <end position="78"/>
    </location>
</feature>
<evidence type="ECO:0000313" key="4">
    <source>
        <dbReference type="Proteomes" id="UP001307760"/>
    </source>
</evidence>
<dbReference type="Proteomes" id="UP001307760">
    <property type="component" value="Unassembled WGS sequence"/>
</dbReference>
<feature type="region of interest" description="Disordered" evidence="1">
    <location>
        <begin position="135"/>
        <end position="183"/>
    </location>
</feature>
<dbReference type="InterPro" id="IPR037401">
    <property type="entry name" value="SnoaL-like"/>
</dbReference>
<dbReference type="EMBL" id="JAZBJP010000006">
    <property type="protein sequence ID" value="MEE4420663.1"/>
    <property type="molecule type" value="Genomic_DNA"/>
</dbReference>
<evidence type="ECO:0000256" key="1">
    <source>
        <dbReference type="SAM" id="MobiDB-lite"/>
    </source>
</evidence>
<dbReference type="RefSeq" id="WP_330821861.1">
    <property type="nucleotide sequence ID" value="NZ_JAZBJP010000006.1"/>
</dbReference>
<name>A0ABU7NP67_9ACTN</name>
<proteinExistence type="predicted"/>
<accession>A0ABU7NP67</accession>